<name>A0A1M5MYU4_9BACI</name>
<dbReference type="EMBL" id="FQVW01000068">
    <property type="protein sequence ID" value="SHG82387.1"/>
    <property type="molecule type" value="Genomic_DNA"/>
</dbReference>
<organism evidence="1 2">
    <name type="scientific">Ornithinibacillus halophilus</name>
    <dbReference type="NCBI Taxonomy" id="930117"/>
    <lineage>
        <taxon>Bacteria</taxon>
        <taxon>Bacillati</taxon>
        <taxon>Bacillota</taxon>
        <taxon>Bacilli</taxon>
        <taxon>Bacillales</taxon>
        <taxon>Bacillaceae</taxon>
        <taxon>Ornithinibacillus</taxon>
    </lineage>
</organism>
<accession>A0A1M5MYU4</accession>
<protein>
    <submittedName>
        <fullName evidence="1">Uncharacterized protein</fullName>
    </submittedName>
</protein>
<dbReference type="RefSeq" id="WP_072891950.1">
    <property type="nucleotide sequence ID" value="NZ_FQVW01000068.1"/>
</dbReference>
<sequence length="149" mass="17370">MNEDWKSMSSKKGWLLEGIYATSLHSYQYENELTLLSSEFTLTLQHPDSLEKVYWKLGWIEDEDWDDLLIFNEQQIPKQNSYNSSFSFQHGKIDSIHGYGLTKNQQELLTSIVIKLKQYYVTIQSGPAIEVKITKEAPAPEKLDDLLHR</sequence>
<dbReference type="Proteomes" id="UP000183988">
    <property type="component" value="Unassembled WGS sequence"/>
</dbReference>
<dbReference type="OrthoDB" id="2451977at2"/>
<keyword evidence="2" id="KW-1185">Reference proteome</keyword>
<evidence type="ECO:0000313" key="1">
    <source>
        <dbReference type="EMBL" id="SHG82387.1"/>
    </source>
</evidence>
<evidence type="ECO:0000313" key="2">
    <source>
        <dbReference type="Proteomes" id="UP000183988"/>
    </source>
</evidence>
<gene>
    <name evidence="1" type="ORF">SAMN05216225_10682</name>
</gene>
<reference evidence="1 2" key="1">
    <citation type="submission" date="2016-11" db="EMBL/GenBank/DDBJ databases">
        <authorList>
            <person name="Jaros S."/>
            <person name="Januszkiewicz K."/>
            <person name="Wedrychowicz H."/>
        </authorList>
    </citation>
    <scope>NUCLEOTIDE SEQUENCE [LARGE SCALE GENOMIC DNA]</scope>
    <source>
        <strain evidence="1 2">IBRC-M 10683</strain>
    </source>
</reference>
<dbReference type="AlphaFoldDB" id="A0A1M5MYU4"/>
<proteinExistence type="predicted"/>
<dbReference type="STRING" id="930117.SAMN05216225_10682"/>